<reference evidence="4" key="1">
    <citation type="submission" date="2017-09" db="EMBL/GenBank/DDBJ databases">
        <title>FDA dAtabase for Regulatory Grade micrObial Sequences (FDA-ARGOS): Supporting development and validation of Infectious Disease Dx tests.</title>
        <authorList>
            <person name="Minogue T."/>
            <person name="Wolcott M."/>
            <person name="Wasieloski L."/>
            <person name="Aguilar W."/>
            <person name="Moore D."/>
            <person name="Tallon L."/>
            <person name="Sadzewicz L."/>
            <person name="Ott S."/>
            <person name="Zhao X."/>
            <person name="Nagaraj S."/>
            <person name="Vavikolanu K."/>
            <person name="Aluvathingal J."/>
            <person name="Nadendla S."/>
            <person name="Sichtig H."/>
        </authorList>
    </citation>
    <scope>NUCLEOTIDE SEQUENCE [LARGE SCALE GENOMIC DNA]</scope>
    <source>
        <strain evidence="4">FDAARGOS_394</strain>
    </source>
</reference>
<evidence type="ECO:0000313" key="3">
    <source>
        <dbReference type="EMBL" id="PEH90599.1"/>
    </source>
</evidence>
<keyword evidence="4" id="KW-1185">Reference proteome</keyword>
<dbReference type="EMBL" id="PDEA01000001">
    <property type="protein sequence ID" value="PEH90599.1"/>
    <property type="molecule type" value="Genomic_DNA"/>
</dbReference>
<name>A0A2A7UZ40_COMTR</name>
<evidence type="ECO:0000313" key="4">
    <source>
        <dbReference type="Proteomes" id="UP000220246"/>
    </source>
</evidence>
<keyword evidence="1" id="KW-0472">Membrane</keyword>
<dbReference type="Proteomes" id="UP000220246">
    <property type="component" value="Unassembled WGS sequence"/>
</dbReference>
<comment type="caution">
    <text evidence="3">The sequence shown here is derived from an EMBL/GenBank/DDBJ whole genome shotgun (WGS) entry which is preliminary data.</text>
</comment>
<dbReference type="Pfam" id="PF00892">
    <property type="entry name" value="EamA"/>
    <property type="match status" value="2"/>
</dbReference>
<protein>
    <recommendedName>
        <fullName evidence="2">EamA domain-containing protein</fullName>
    </recommendedName>
</protein>
<dbReference type="InterPro" id="IPR000620">
    <property type="entry name" value="EamA_dom"/>
</dbReference>
<organism evidence="3 4">
    <name type="scientific">Comamonas terrigena</name>
    <dbReference type="NCBI Taxonomy" id="32013"/>
    <lineage>
        <taxon>Bacteria</taxon>
        <taxon>Pseudomonadati</taxon>
        <taxon>Pseudomonadota</taxon>
        <taxon>Betaproteobacteria</taxon>
        <taxon>Burkholderiales</taxon>
        <taxon>Comamonadaceae</taxon>
        <taxon>Comamonas</taxon>
    </lineage>
</organism>
<feature type="transmembrane region" description="Helical" evidence="1">
    <location>
        <begin position="46"/>
        <end position="65"/>
    </location>
</feature>
<dbReference type="RefSeq" id="WP_066537197.1">
    <property type="nucleotide sequence ID" value="NZ_PDEA01000001.1"/>
</dbReference>
<feature type="domain" description="EamA" evidence="2">
    <location>
        <begin position="167"/>
        <end position="305"/>
    </location>
</feature>
<accession>A0A2A7UZ40</accession>
<dbReference type="SUPFAM" id="SSF103481">
    <property type="entry name" value="Multidrug resistance efflux transporter EmrE"/>
    <property type="match status" value="2"/>
</dbReference>
<feature type="transmembrane region" description="Helical" evidence="1">
    <location>
        <begin position="234"/>
        <end position="258"/>
    </location>
</feature>
<dbReference type="STRING" id="1219032.GCA_001515545_02140"/>
<feature type="transmembrane region" description="Helical" evidence="1">
    <location>
        <begin position="200"/>
        <end position="222"/>
    </location>
</feature>
<dbReference type="GO" id="GO:0016020">
    <property type="term" value="C:membrane"/>
    <property type="evidence" value="ECO:0007669"/>
    <property type="project" value="InterPro"/>
</dbReference>
<feature type="domain" description="EamA" evidence="2">
    <location>
        <begin position="15"/>
        <end position="150"/>
    </location>
</feature>
<dbReference type="OrthoDB" id="8794141at2"/>
<feature type="transmembrane region" description="Helical" evidence="1">
    <location>
        <begin position="130"/>
        <end position="149"/>
    </location>
</feature>
<evidence type="ECO:0000259" key="2">
    <source>
        <dbReference type="Pfam" id="PF00892"/>
    </source>
</evidence>
<keyword evidence="1" id="KW-1133">Transmembrane helix</keyword>
<keyword evidence="1" id="KW-0812">Transmembrane</keyword>
<feature type="transmembrane region" description="Helical" evidence="1">
    <location>
        <begin position="77"/>
        <end position="100"/>
    </location>
</feature>
<dbReference type="GeneID" id="80802944"/>
<proteinExistence type="predicted"/>
<dbReference type="InterPro" id="IPR037185">
    <property type="entry name" value="EmrE-like"/>
</dbReference>
<evidence type="ECO:0000256" key="1">
    <source>
        <dbReference type="SAM" id="Phobius"/>
    </source>
</evidence>
<sequence>MSLSLHDLTWLWVPITLFAAAAQTVRNTAQRSLTQELGTLSATLVRFMYGLPFAGLWLALLYLVPAQAPAVPDLSPAYLGWIALGALFQVGATVALLLAMKERNFAVAVTLSKTEVLQVALFSTVFLHELPTPLALLAMAVATAGVLILSLPPRGQLLSLQAWMSKSALYGLACGACFAIATVAFRGGALALAAESPWLSGAWGVLIAQTLQTLGMGAWIQWRSEQGLTPIFRAWRISLVAGSMGAAASLAWFTAYAMQGAGPVRTLGMVEVVFSYLVSRRLLSEALNRNEKIGMGLMLVGLVLICLQGV</sequence>
<feature type="transmembrane region" description="Helical" evidence="1">
    <location>
        <begin position="169"/>
        <end position="194"/>
    </location>
</feature>
<dbReference type="AlphaFoldDB" id="A0A2A7UZ40"/>
<gene>
    <name evidence="3" type="ORF">CRM82_20130</name>
</gene>